<keyword evidence="1" id="KW-0560">Oxidoreductase</keyword>
<dbReference type="InterPro" id="IPR020471">
    <property type="entry name" value="AKR"/>
</dbReference>
<dbReference type="PROSITE" id="PS00062">
    <property type="entry name" value="ALDOKETO_REDUCTASE_2"/>
    <property type="match status" value="1"/>
</dbReference>
<sequence length="343" mass="38950">MEYIRLGTSDLNVSRIGLGTWAIGGWGWGGTDRAQAVRAIRHALDQGINLIDTAPVYGMGLSEEIVGEAVAEHGRDRVIIATKVGLEWNDQGRVWRNSSRDRVFREAEDSLRRLRTDYIDLYQVHWPDPDVPIEETAEALHRLYQDGKIRAIGVSNYSPEQMDVWRQTAPLHSNQPRLNLFQTEELDTTFRYCAEHQIGTLTWGTLAHGLLTGKFTPDTTFPQDDFRHRSPMFQGERFRQYLAAVDELKKLAEEKGKTVTQLAVRWALQQTGVSVALWGARRPEQLKEADGVMGWELTAEDLTRIDRMLREKVTDPVPSGESFGPPSRSQLQNQSQNKPTTRV</sequence>
<accession>A0ABS2WN39</accession>
<dbReference type="PANTHER" id="PTHR43364">
    <property type="entry name" value="NADH-SPECIFIC METHYLGLYOXAL REDUCTASE-RELATED"/>
    <property type="match status" value="1"/>
</dbReference>
<gene>
    <name evidence="4" type="ORF">JQC72_15690</name>
</gene>
<dbReference type="InterPro" id="IPR018170">
    <property type="entry name" value="Aldo/ket_reductase_CS"/>
</dbReference>
<reference evidence="4" key="1">
    <citation type="journal article" date="2024" name="Int. J. Syst. Evol. Microbiol.">
        <title>Polycladomyces zharkentensis sp. nov., a novel thermophilic cellulose- and starch-degrading member of the Bacillota from a geothermal aquifer in Kazakhstan.</title>
        <authorList>
            <person name="Mashzhan A."/>
            <person name="Kistaubayeva A."/>
            <person name="Javier-Lopez R."/>
            <person name="Bissenova U."/>
            <person name="Bissenbay A."/>
            <person name="Birkeland N.K."/>
        </authorList>
    </citation>
    <scope>NUCLEOTIDE SEQUENCE</scope>
    <source>
        <strain evidence="4">ZKZ2T</strain>
    </source>
</reference>
<feature type="compositionally biased region" description="Polar residues" evidence="2">
    <location>
        <begin position="327"/>
        <end position="343"/>
    </location>
</feature>
<dbReference type="InterPro" id="IPR023210">
    <property type="entry name" value="NADP_OxRdtase_dom"/>
</dbReference>
<dbReference type="PANTHER" id="PTHR43364:SF4">
    <property type="entry name" value="NAD(P)-LINKED OXIDOREDUCTASE SUPERFAMILY PROTEIN"/>
    <property type="match status" value="1"/>
</dbReference>
<dbReference type="PRINTS" id="PR00069">
    <property type="entry name" value="ALDKETRDTASE"/>
</dbReference>
<dbReference type="InterPro" id="IPR050523">
    <property type="entry name" value="AKR_Detox_Biosynth"/>
</dbReference>
<proteinExistence type="predicted"/>
<keyword evidence="5" id="KW-1185">Reference proteome</keyword>
<evidence type="ECO:0000313" key="5">
    <source>
        <dbReference type="Proteomes" id="UP001177120"/>
    </source>
</evidence>
<evidence type="ECO:0000256" key="1">
    <source>
        <dbReference type="ARBA" id="ARBA00023002"/>
    </source>
</evidence>
<dbReference type="InterPro" id="IPR036812">
    <property type="entry name" value="NAD(P)_OxRdtase_dom_sf"/>
</dbReference>
<dbReference type="RefSeq" id="WP_205497306.1">
    <property type="nucleotide sequence ID" value="NZ_JAFHAP010000018.1"/>
</dbReference>
<dbReference type="SUPFAM" id="SSF51430">
    <property type="entry name" value="NAD(P)-linked oxidoreductase"/>
    <property type="match status" value="1"/>
</dbReference>
<dbReference type="EMBL" id="JAFHAP010000018">
    <property type="protein sequence ID" value="MBN2910936.1"/>
    <property type="molecule type" value="Genomic_DNA"/>
</dbReference>
<evidence type="ECO:0000313" key="4">
    <source>
        <dbReference type="EMBL" id="MBN2910936.1"/>
    </source>
</evidence>
<comment type="caution">
    <text evidence="4">The sequence shown here is derived from an EMBL/GenBank/DDBJ whole genome shotgun (WGS) entry which is preliminary data.</text>
</comment>
<name>A0ABS2WN39_9BACL</name>
<dbReference type="Gene3D" id="3.20.20.100">
    <property type="entry name" value="NADP-dependent oxidoreductase domain"/>
    <property type="match status" value="1"/>
</dbReference>
<evidence type="ECO:0000259" key="3">
    <source>
        <dbReference type="Pfam" id="PF00248"/>
    </source>
</evidence>
<protein>
    <submittedName>
        <fullName evidence="4">Aldo/keto reductase</fullName>
    </submittedName>
</protein>
<evidence type="ECO:0000256" key="2">
    <source>
        <dbReference type="SAM" id="MobiDB-lite"/>
    </source>
</evidence>
<feature type="region of interest" description="Disordered" evidence="2">
    <location>
        <begin position="311"/>
        <end position="343"/>
    </location>
</feature>
<feature type="domain" description="NADP-dependent oxidoreductase" evidence="3">
    <location>
        <begin position="15"/>
        <end position="308"/>
    </location>
</feature>
<dbReference type="Proteomes" id="UP001177120">
    <property type="component" value="Unassembled WGS sequence"/>
</dbReference>
<organism evidence="4 5">
    <name type="scientific">Polycladomyces zharkentensis</name>
    <dbReference type="NCBI Taxonomy" id="2807616"/>
    <lineage>
        <taxon>Bacteria</taxon>
        <taxon>Bacillati</taxon>
        <taxon>Bacillota</taxon>
        <taxon>Bacilli</taxon>
        <taxon>Bacillales</taxon>
        <taxon>Thermoactinomycetaceae</taxon>
        <taxon>Polycladomyces</taxon>
    </lineage>
</organism>
<dbReference type="Pfam" id="PF00248">
    <property type="entry name" value="Aldo_ket_red"/>
    <property type="match status" value="1"/>
</dbReference>